<evidence type="ECO:0000256" key="3">
    <source>
        <dbReference type="ARBA" id="ARBA00022448"/>
    </source>
</evidence>
<proteinExistence type="inferred from homology"/>
<feature type="transmembrane region" description="Helical" evidence="9">
    <location>
        <begin position="402"/>
        <end position="425"/>
    </location>
</feature>
<dbReference type="GO" id="GO:0005886">
    <property type="term" value="C:plasma membrane"/>
    <property type="evidence" value="ECO:0007669"/>
    <property type="project" value="UniProtKB-SubCell"/>
</dbReference>
<dbReference type="GO" id="GO:0015179">
    <property type="term" value="F:L-amino acid transmembrane transporter activity"/>
    <property type="evidence" value="ECO:0007669"/>
    <property type="project" value="TreeGrafter"/>
</dbReference>
<dbReference type="InterPro" id="IPR050598">
    <property type="entry name" value="AminoAcid_Transporter"/>
</dbReference>
<dbReference type="AlphaFoldDB" id="A0A368FI69"/>
<evidence type="ECO:0000256" key="9">
    <source>
        <dbReference type="SAM" id="Phobius"/>
    </source>
</evidence>
<evidence type="ECO:0000256" key="7">
    <source>
        <dbReference type="ARBA" id="ARBA00023136"/>
    </source>
</evidence>
<keyword evidence="7 9" id="KW-0472">Membrane</keyword>
<evidence type="ECO:0000256" key="6">
    <source>
        <dbReference type="ARBA" id="ARBA00022989"/>
    </source>
</evidence>
<evidence type="ECO:0000313" key="10">
    <source>
        <dbReference type="EMBL" id="RCN31752.1"/>
    </source>
</evidence>
<feature type="transmembrane region" description="Helical" evidence="9">
    <location>
        <begin position="486"/>
        <end position="514"/>
    </location>
</feature>
<feature type="transmembrane region" description="Helical" evidence="9">
    <location>
        <begin position="326"/>
        <end position="357"/>
    </location>
</feature>
<comment type="subcellular location">
    <subcellularLocation>
        <location evidence="1">Cell membrane</location>
        <topology evidence="1">Multi-pass membrane protein</topology>
    </subcellularLocation>
</comment>
<evidence type="ECO:0000313" key="11">
    <source>
        <dbReference type="Proteomes" id="UP000252519"/>
    </source>
</evidence>
<feature type="transmembrane region" description="Helical" evidence="9">
    <location>
        <begin position="210"/>
        <end position="231"/>
    </location>
</feature>
<dbReference type="STRING" id="29170.A0A368FI69"/>
<feature type="transmembrane region" description="Helical" evidence="9">
    <location>
        <begin position="559"/>
        <end position="582"/>
    </location>
</feature>
<feature type="transmembrane region" description="Helical" evidence="9">
    <location>
        <begin position="378"/>
        <end position="396"/>
    </location>
</feature>
<keyword evidence="3" id="KW-0813">Transport</keyword>
<keyword evidence="6 9" id="KW-1133">Transmembrane helix</keyword>
<evidence type="ECO:0000256" key="1">
    <source>
        <dbReference type="ARBA" id="ARBA00004651"/>
    </source>
</evidence>
<dbReference type="Proteomes" id="UP000252519">
    <property type="component" value="Unassembled WGS sequence"/>
</dbReference>
<dbReference type="PANTHER" id="PTHR11785">
    <property type="entry name" value="AMINO ACID TRANSPORTER"/>
    <property type="match status" value="1"/>
</dbReference>
<dbReference type="PANTHER" id="PTHR11785:SF531">
    <property type="entry name" value="LARGE NEUTRAL AMINO ACIDS TRANSPORTER SMALL SUBUNIT 1"/>
    <property type="match status" value="1"/>
</dbReference>
<feature type="transmembrane region" description="Helical" evidence="9">
    <location>
        <begin position="251"/>
        <end position="270"/>
    </location>
</feature>
<evidence type="ECO:0000256" key="2">
    <source>
        <dbReference type="ARBA" id="ARBA00007040"/>
    </source>
</evidence>
<gene>
    <name evidence="10" type="ORF">ANCCAN_22464</name>
</gene>
<reference evidence="10 11" key="1">
    <citation type="submission" date="2014-10" db="EMBL/GenBank/DDBJ databases">
        <title>Draft genome of the hookworm Ancylostoma caninum.</title>
        <authorList>
            <person name="Mitreva M."/>
        </authorList>
    </citation>
    <scope>NUCLEOTIDE SEQUENCE [LARGE SCALE GENOMIC DNA]</scope>
    <source>
        <strain evidence="10 11">Baltimore</strain>
    </source>
</reference>
<comment type="caution">
    <text evidence="10">The sequence shown here is derived from an EMBL/GenBank/DDBJ whole genome shotgun (WGS) entry which is preliminary data.</text>
</comment>
<feature type="transmembrane region" description="Helical" evidence="9">
    <location>
        <begin position="60"/>
        <end position="79"/>
    </location>
</feature>
<comment type="similarity">
    <text evidence="2">Belongs to the amino acid-polyamine-organocation (APC) superfamily. L-type amino acid transporter (LAT) (TC 2.A.3.8) family.</text>
</comment>
<feature type="region of interest" description="Disordered" evidence="8">
    <location>
        <begin position="1"/>
        <end position="44"/>
    </location>
</feature>
<dbReference type="Pfam" id="PF13520">
    <property type="entry name" value="AA_permease_2"/>
    <property type="match status" value="2"/>
</dbReference>
<evidence type="ECO:0000256" key="5">
    <source>
        <dbReference type="ARBA" id="ARBA00022692"/>
    </source>
</evidence>
<keyword evidence="5 9" id="KW-0812">Transmembrane</keyword>
<organism evidence="10 11">
    <name type="scientific">Ancylostoma caninum</name>
    <name type="common">Dog hookworm</name>
    <dbReference type="NCBI Taxonomy" id="29170"/>
    <lineage>
        <taxon>Eukaryota</taxon>
        <taxon>Metazoa</taxon>
        <taxon>Ecdysozoa</taxon>
        <taxon>Nematoda</taxon>
        <taxon>Chromadorea</taxon>
        <taxon>Rhabditida</taxon>
        <taxon>Rhabditina</taxon>
        <taxon>Rhabditomorpha</taxon>
        <taxon>Strongyloidea</taxon>
        <taxon>Ancylostomatidae</taxon>
        <taxon>Ancylostomatinae</taxon>
        <taxon>Ancylostoma</taxon>
    </lineage>
</organism>
<evidence type="ECO:0000256" key="8">
    <source>
        <dbReference type="SAM" id="MobiDB-lite"/>
    </source>
</evidence>
<dbReference type="FunFam" id="1.20.1740.10:FF:000003">
    <property type="entry name" value="Y+L amino acid transporter 1 isoform X1"/>
    <property type="match status" value="1"/>
</dbReference>
<sequence>MSGAIAAQNMDSAGDDDDTDKGRASETKPMVPSSGGKKPSAFGNDDEEARLARTLTLTNSVTMIVGCIIGSGIFVSPTGVQEAAGSVGSSLIIWVLCGLWCGLGAYIYAELGTLITKSGGDYAYIMEAFGPFIGFLRLWIESMVVRPCALTIVGLTFALYMLRPLYPDCDPPAGSKELLAAVMIMILGAVNCWSVKLATIVQDWFTYAKIVALLLVIVTGAFLVMFGGPQYRDSFENIFEGNFRSFHQASVGFYSGLFAYQGWTYLNFITEELINPKRNLPLAVMFSCVIVTVIYTLFNVALYVVISPDEMLISPAVAVLFAQKVYGKFAFVMPLCVAISTVGSANGVIMTSSRLFYCGAREGHMPVLLTMINKRLRTPIPAVVFTCMVSIGYLFLSSNLYVLITASQVTAWLAITVVTIALFRLRCMYPDAPRPVKVNIIFPIIFVIGCTALVILPVIGSPIDTDEMLISPAVAVLFAQKVYGKFAFVMPLCVAISTVGSANGVIMTSSRLFYCGAREGHMPVLLTMINKRLRTPIPAVVFTCMVSIGYLFLSSNLYVLITASQVTAWLAITVVTIALFRLRCMYPDAPRPVKVSI</sequence>
<dbReference type="InterPro" id="IPR002293">
    <property type="entry name" value="AA/rel_permease1"/>
</dbReference>
<dbReference type="OrthoDB" id="10062876at2759"/>
<feature type="transmembrane region" description="Helical" evidence="9">
    <location>
        <begin position="535"/>
        <end position="553"/>
    </location>
</feature>
<dbReference type="Gene3D" id="1.20.1740.10">
    <property type="entry name" value="Amino acid/polyamine transporter I"/>
    <property type="match status" value="2"/>
</dbReference>
<keyword evidence="11" id="KW-1185">Reference proteome</keyword>
<feature type="transmembrane region" description="Helical" evidence="9">
    <location>
        <begin position="178"/>
        <end position="198"/>
    </location>
</feature>
<name>A0A368FI69_ANCCA</name>
<feature type="transmembrane region" description="Helical" evidence="9">
    <location>
        <begin position="147"/>
        <end position="166"/>
    </location>
</feature>
<feature type="transmembrane region" description="Helical" evidence="9">
    <location>
        <begin position="437"/>
        <end position="459"/>
    </location>
</feature>
<evidence type="ECO:0000256" key="4">
    <source>
        <dbReference type="ARBA" id="ARBA00022475"/>
    </source>
</evidence>
<feature type="transmembrane region" description="Helical" evidence="9">
    <location>
        <begin position="282"/>
        <end position="306"/>
    </location>
</feature>
<keyword evidence="4" id="KW-1003">Cell membrane</keyword>
<accession>A0A368FI69</accession>
<dbReference type="EMBL" id="JOJR01001228">
    <property type="protein sequence ID" value="RCN31752.1"/>
    <property type="molecule type" value="Genomic_DNA"/>
</dbReference>
<protein>
    <submittedName>
        <fullName evidence="10">Amino acid permease</fullName>
    </submittedName>
</protein>
<feature type="transmembrane region" description="Helical" evidence="9">
    <location>
        <begin position="91"/>
        <end position="109"/>
    </location>
</feature>